<accession>A0A8H3AHZ4</accession>
<proteinExistence type="predicted"/>
<evidence type="ECO:0000256" key="2">
    <source>
        <dbReference type="SAM" id="Phobius"/>
    </source>
</evidence>
<dbReference type="EMBL" id="CAJMXA010000247">
    <property type="protein sequence ID" value="CAE6422712.1"/>
    <property type="molecule type" value="Genomic_DNA"/>
</dbReference>
<sequence length="87" mass="9696">MKYASVIIPLVLVGVLFLLGCIWVATRGERDREEDEESLPGAEPTPKTELRVPKLAMPAPAHVRSPPIDLTDSSSNSFDHEPPRYER</sequence>
<feature type="compositionally biased region" description="Basic and acidic residues" evidence="1">
    <location>
        <begin position="78"/>
        <end position="87"/>
    </location>
</feature>
<evidence type="ECO:0000313" key="4">
    <source>
        <dbReference type="Proteomes" id="UP000663853"/>
    </source>
</evidence>
<feature type="region of interest" description="Disordered" evidence="1">
    <location>
        <begin position="28"/>
        <end position="87"/>
    </location>
</feature>
<gene>
    <name evidence="3" type="ORF">RDB_LOCUS14476</name>
</gene>
<organism evidence="3 4">
    <name type="scientific">Rhizoctonia solani</name>
    <dbReference type="NCBI Taxonomy" id="456999"/>
    <lineage>
        <taxon>Eukaryota</taxon>
        <taxon>Fungi</taxon>
        <taxon>Dikarya</taxon>
        <taxon>Basidiomycota</taxon>
        <taxon>Agaricomycotina</taxon>
        <taxon>Agaricomycetes</taxon>
        <taxon>Cantharellales</taxon>
        <taxon>Ceratobasidiaceae</taxon>
        <taxon>Rhizoctonia</taxon>
    </lineage>
</organism>
<name>A0A8H3AHZ4_9AGAM</name>
<dbReference type="Proteomes" id="UP000663853">
    <property type="component" value="Unassembled WGS sequence"/>
</dbReference>
<feature type="transmembrane region" description="Helical" evidence="2">
    <location>
        <begin position="6"/>
        <end position="25"/>
    </location>
</feature>
<comment type="caution">
    <text evidence="3">The sequence shown here is derived from an EMBL/GenBank/DDBJ whole genome shotgun (WGS) entry which is preliminary data.</text>
</comment>
<reference evidence="3" key="1">
    <citation type="submission" date="2021-01" db="EMBL/GenBank/DDBJ databases">
        <authorList>
            <person name="Kaushik A."/>
        </authorList>
    </citation>
    <scope>NUCLEOTIDE SEQUENCE</scope>
    <source>
        <strain evidence="3">AG6-10EEA</strain>
    </source>
</reference>
<keyword evidence="2" id="KW-0812">Transmembrane</keyword>
<dbReference type="PROSITE" id="PS51257">
    <property type="entry name" value="PROKAR_LIPOPROTEIN"/>
    <property type="match status" value="1"/>
</dbReference>
<evidence type="ECO:0000313" key="3">
    <source>
        <dbReference type="EMBL" id="CAE6422712.1"/>
    </source>
</evidence>
<keyword evidence="2" id="KW-1133">Transmembrane helix</keyword>
<protein>
    <submittedName>
        <fullName evidence="3">Uncharacterized protein</fullName>
    </submittedName>
</protein>
<keyword evidence="2" id="KW-0472">Membrane</keyword>
<dbReference type="AlphaFoldDB" id="A0A8H3AHZ4"/>
<evidence type="ECO:0000256" key="1">
    <source>
        <dbReference type="SAM" id="MobiDB-lite"/>
    </source>
</evidence>